<keyword evidence="2 7" id="KW-0418">Kinase</keyword>
<dbReference type="InterPro" id="IPR011712">
    <property type="entry name" value="Sig_transdc_His_kin_sub3_dim/P"/>
</dbReference>
<dbReference type="Gene3D" id="3.30.565.10">
    <property type="entry name" value="Histidine kinase-like ATPase, C-terminal domain"/>
    <property type="match status" value="1"/>
</dbReference>
<feature type="transmembrane region" description="Helical" evidence="5">
    <location>
        <begin position="106"/>
        <end position="125"/>
    </location>
</feature>
<dbReference type="InterPro" id="IPR050482">
    <property type="entry name" value="Sensor_HK_TwoCompSys"/>
</dbReference>
<dbReference type="Pfam" id="PF07730">
    <property type="entry name" value="HisKA_3"/>
    <property type="match status" value="1"/>
</dbReference>
<evidence type="ECO:0000313" key="7">
    <source>
        <dbReference type="EMBL" id="AZQ12163.1"/>
    </source>
</evidence>
<protein>
    <submittedName>
        <fullName evidence="7">Sensor histidine kinase LiaS</fullName>
        <ecNumber evidence="7">2.7.13.3</ecNumber>
    </submittedName>
</protein>
<accession>A0ABM7DR41</accession>
<feature type="coiled-coil region" evidence="4">
    <location>
        <begin position="160"/>
        <end position="187"/>
    </location>
</feature>
<dbReference type="EMBL" id="CP020373">
    <property type="protein sequence ID" value="AZQ12163.1"/>
    <property type="molecule type" value="Genomic_DNA"/>
</dbReference>
<dbReference type="Proteomes" id="UP000278437">
    <property type="component" value="Chromosome"/>
</dbReference>
<feature type="transmembrane region" description="Helical" evidence="5">
    <location>
        <begin position="7"/>
        <end position="27"/>
    </location>
</feature>
<feature type="transmembrane region" description="Helical" evidence="5">
    <location>
        <begin position="65"/>
        <end position="94"/>
    </location>
</feature>
<feature type="domain" description="Signal transduction histidine kinase subgroup 3 dimerisation and phosphoacceptor" evidence="6">
    <location>
        <begin position="185"/>
        <end position="245"/>
    </location>
</feature>
<keyword evidence="5" id="KW-1133">Transmembrane helix</keyword>
<feature type="transmembrane region" description="Helical" evidence="5">
    <location>
        <begin position="132"/>
        <end position="150"/>
    </location>
</feature>
<dbReference type="PANTHER" id="PTHR24421:SF59">
    <property type="entry name" value="OXYGEN SENSOR HISTIDINE KINASE NREB"/>
    <property type="match status" value="1"/>
</dbReference>
<evidence type="ECO:0000256" key="2">
    <source>
        <dbReference type="ARBA" id="ARBA00022777"/>
    </source>
</evidence>
<name>A0ABM7DR41_9GAMM</name>
<sequence length="423" mass="45669">MASPREPINPTLCASGVLGGAITFTLLDTHAPTWVSIALFTLFLIGFLWVNLASTQGTGSRSKTLAIGAQLLAFGAVSFLSSDSLSCVLLVIIAGQLPFLFSMRQSAFILLAGNLVAYLTQAYYWQHSWQSLLIVGLLYLAFQLFSLSVSRNVVSEREARQQLELKNAELAATQALLEQSIRQSERQKLSRDLHDICGHQLTALTLNLEYLSHQAEAPLKQGLVETRQVAKDLLAEIRAVVRADRSRTQLDLVSVLEKMLGRLPSKDIHFSHSIEGIAIPASVAEAALRICQEGLTNAIRHGLGDIRLALSKYQSPLGQSDSLQIEISNRCSSSKPGRNFAQSADSTGFGVQSMQARAKALGGTLEAGPSASQWRLLAILPLAQTALVEVALAEEALVETGLTPTTAESATPINTTQVERMLP</sequence>
<keyword evidence="3" id="KW-0902">Two-component regulatory system</keyword>
<gene>
    <name evidence="7" type="primary">liaS</name>
    <name evidence="7" type="ORF">STH12_03099</name>
</gene>
<organism evidence="7 8">
    <name type="scientific">Shewanella khirikhana</name>
    <dbReference type="NCBI Taxonomy" id="1965282"/>
    <lineage>
        <taxon>Bacteria</taxon>
        <taxon>Pseudomonadati</taxon>
        <taxon>Pseudomonadota</taxon>
        <taxon>Gammaproteobacteria</taxon>
        <taxon>Alteromonadales</taxon>
        <taxon>Shewanellaceae</taxon>
        <taxon>Shewanella</taxon>
    </lineage>
</organism>
<dbReference type="EC" id="2.7.13.3" evidence="7"/>
<dbReference type="InterPro" id="IPR036890">
    <property type="entry name" value="HATPase_C_sf"/>
</dbReference>
<evidence type="ECO:0000256" key="3">
    <source>
        <dbReference type="ARBA" id="ARBA00023012"/>
    </source>
</evidence>
<dbReference type="Gene3D" id="1.20.5.1930">
    <property type="match status" value="1"/>
</dbReference>
<proteinExistence type="predicted"/>
<dbReference type="SUPFAM" id="SSF55874">
    <property type="entry name" value="ATPase domain of HSP90 chaperone/DNA topoisomerase II/histidine kinase"/>
    <property type="match status" value="1"/>
</dbReference>
<reference evidence="8" key="1">
    <citation type="submission" date="2017-03" db="EMBL/GenBank/DDBJ databases">
        <title>Full genome sequence of a non-lethal Shewanella isolate that potentiates virulence of Vibio parahaemolyticus causing acute hepatopancreatic necrosis disease (AHPND) in shrimp.</title>
        <authorList>
            <person name="Prachumwat A."/>
            <person name="Sritunyalucksana K."/>
        </authorList>
    </citation>
    <scope>NUCLEOTIDE SEQUENCE [LARGE SCALE GENOMIC DNA]</scope>
    <source>
        <strain evidence="8">TH2012</strain>
    </source>
</reference>
<dbReference type="RefSeq" id="WP_164551224.1">
    <property type="nucleotide sequence ID" value="NZ_CP020373.1"/>
</dbReference>
<keyword evidence="5" id="KW-0472">Membrane</keyword>
<dbReference type="PANTHER" id="PTHR24421">
    <property type="entry name" value="NITRATE/NITRITE SENSOR PROTEIN NARX-RELATED"/>
    <property type="match status" value="1"/>
</dbReference>
<evidence type="ECO:0000256" key="1">
    <source>
        <dbReference type="ARBA" id="ARBA00022679"/>
    </source>
</evidence>
<dbReference type="GO" id="GO:0004673">
    <property type="term" value="F:protein histidine kinase activity"/>
    <property type="evidence" value="ECO:0007669"/>
    <property type="project" value="UniProtKB-EC"/>
</dbReference>
<evidence type="ECO:0000259" key="6">
    <source>
        <dbReference type="Pfam" id="PF07730"/>
    </source>
</evidence>
<keyword evidence="1 7" id="KW-0808">Transferase</keyword>
<keyword evidence="8" id="KW-1185">Reference proteome</keyword>
<evidence type="ECO:0000313" key="8">
    <source>
        <dbReference type="Proteomes" id="UP000278437"/>
    </source>
</evidence>
<keyword evidence="5" id="KW-0812">Transmembrane</keyword>
<evidence type="ECO:0000256" key="5">
    <source>
        <dbReference type="SAM" id="Phobius"/>
    </source>
</evidence>
<feature type="transmembrane region" description="Helical" evidence="5">
    <location>
        <begin position="33"/>
        <end position="53"/>
    </location>
</feature>
<keyword evidence="4" id="KW-0175">Coiled coil</keyword>
<evidence type="ECO:0000256" key="4">
    <source>
        <dbReference type="SAM" id="Coils"/>
    </source>
</evidence>
<dbReference type="CDD" id="cd16917">
    <property type="entry name" value="HATPase_UhpB-NarQ-NarX-like"/>
    <property type="match status" value="1"/>
</dbReference>